<gene>
    <name evidence="1" type="ORF">CO174_04280</name>
</gene>
<evidence type="ECO:0000313" key="1">
    <source>
        <dbReference type="EMBL" id="PJA45217.1"/>
    </source>
</evidence>
<dbReference type="AlphaFoldDB" id="A0A2M7XBE5"/>
<name>A0A2M7XBE5_9BACT</name>
<dbReference type="Proteomes" id="UP000229385">
    <property type="component" value="Unassembled WGS sequence"/>
</dbReference>
<evidence type="ECO:0000313" key="2">
    <source>
        <dbReference type="Proteomes" id="UP000229385"/>
    </source>
</evidence>
<comment type="caution">
    <text evidence="1">The sequence shown here is derived from an EMBL/GenBank/DDBJ whole genome shotgun (WGS) entry which is preliminary data.</text>
</comment>
<sequence>MGVVGSRNPGKELALLNSLLPFFELELDEVFGEIVTLSTESDKDIAFHALLHWAVPDGAGPQMDDTPRLP</sequence>
<reference evidence="2" key="1">
    <citation type="submission" date="2017-09" db="EMBL/GenBank/DDBJ databases">
        <title>Depth-based differentiation of microbial function through sediment-hosted aquifers and enrichment of novel symbionts in the deep terrestrial subsurface.</title>
        <authorList>
            <person name="Probst A.J."/>
            <person name="Ladd B."/>
            <person name="Jarett J.K."/>
            <person name="Geller-Mcgrath D.E."/>
            <person name="Sieber C.M.K."/>
            <person name="Emerson J.B."/>
            <person name="Anantharaman K."/>
            <person name="Thomas B.C."/>
            <person name="Malmstrom R."/>
            <person name="Stieglmeier M."/>
            <person name="Klingl A."/>
            <person name="Woyke T."/>
            <person name="Ryan C.M."/>
            <person name="Banfield J.F."/>
        </authorList>
    </citation>
    <scope>NUCLEOTIDE SEQUENCE [LARGE SCALE GENOMIC DNA]</scope>
</reference>
<accession>A0A2M7XBE5</accession>
<proteinExistence type="predicted"/>
<dbReference type="EMBL" id="PFWU01000046">
    <property type="protein sequence ID" value="PJA45217.1"/>
    <property type="molecule type" value="Genomic_DNA"/>
</dbReference>
<protein>
    <submittedName>
        <fullName evidence="1">Uncharacterized protein</fullName>
    </submittedName>
</protein>
<organism evidence="1 2">
    <name type="scientific">Candidatus Uhrbacteria bacterium CG_4_9_14_3_um_filter_50_9</name>
    <dbReference type="NCBI Taxonomy" id="1975035"/>
    <lineage>
        <taxon>Bacteria</taxon>
        <taxon>Candidatus Uhriibacteriota</taxon>
    </lineage>
</organism>